<dbReference type="CDD" id="cd07377">
    <property type="entry name" value="WHTH_GntR"/>
    <property type="match status" value="1"/>
</dbReference>
<dbReference type="InterPro" id="IPR011711">
    <property type="entry name" value="GntR_C"/>
</dbReference>
<evidence type="ECO:0000313" key="5">
    <source>
        <dbReference type="EMBL" id="OZI28691.1"/>
    </source>
</evidence>
<organism evidence="5 6">
    <name type="scientific">Bordetella genomosp. 1</name>
    <dbReference type="NCBI Taxonomy" id="1395607"/>
    <lineage>
        <taxon>Bacteria</taxon>
        <taxon>Pseudomonadati</taxon>
        <taxon>Pseudomonadota</taxon>
        <taxon>Betaproteobacteria</taxon>
        <taxon>Burkholderiales</taxon>
        <taxon>Alcaligenaceae</taxon>
        <taxon>Bordetella</taxon>
    </lineage>
</organism>
<comment type="caution">
    <text evidence="5">The sequence shown here is derived from an EMBL/GenBank/DDBJ whole genome shotgun (WGS) entry which is preliminary data.</text>
</comment>
<dbReference type="PRINTS" id="PR00035">
    <property type="entry name" value="HTHGNTR"/>
</dbReference>
<evidence type="ECO:0000256" key="2">
    <source>
        <dbReference type="ARBA" id="ARBA00023125"/>
    </source>
</evidence>
<dbReference type="GO" id="GO:0003677">
    <property type="term" value="F:DNA binding"/>
    <property type="evidence" value="ECO:0007669"/>
    <property type="project" value="UniProtKB-KW"/>
</dbReference>
<name>A0A261RUX0_9BORD</name>
<dbReference type="Pfam" id="PF07729">
    <property type="entry name" value="FCD"/>
    <property type="match status" value="1"/>
</dbReference>
<sequence>MPIQTIEPRRLYRQIADQLRLLIEAGEFREGARLPPERDLAIKLGVSRPSVREALIALEVEGWVEVRMGSGIYVKRPPERAAQTSLVAESPLETIRARQVIEGELAAQAAQAAHLAGSAAVEGLREAVDTMEDEAAGGRVPIRGDRLFHLRVAEMANNSVLVRVVSELFDERHNPLSVKLGDYFENPASWASAIAEHRRVIDAIALGDPIGARDAMRHHLSCSHDRLTANWAAAPEGAGAAASRSHAESSS</sequence>
<dbReference type="EMBL" id="NEVL01000006">
    <property type="protein sequence ID" value="OZI28691.1"/>
    <property type="molecule type" value="Genomic_DNA"/>
</dbReference>
<gene>
    <name evidence="5" type="ORF">CEG14_22335</name>
</gene>
<dbReference type="InterPro" id="IPR008920">
    <property type="entry name" value="TF_FadR/GntR_C"/>
</dbReference>
<accession>A0A261RUX0</accession>
<dbReference type="Gene3D" id="1.10.10.10">
    <property type="entry name" value="Winged helix-like DNA-binding domain superfamily/Winged helix DNA-binding domain"/>
    <property type="match status" value="1"/>
</dbReference>
<proteinExistence type="predicted"/>
<dbReference type="InterPro" id="IPR000524">
    <property type="entry name" value="Tscrpt_reg_HTH_GntR"/>
</dbReference>
<protein>
    <submittedName>
        <fullName evidence="5">GntR family transcriptional regulator</fullName>
    </submittedName>
</protein>
<feature type="domain" description="HTH gntR-type" evidence="4">
    <location>
        <begin position="9"/>
        <end position="77"/>
    </location>
</feature>
<dbReference type="SUPFAM" id="SSF48008">
    <property type="entry name" value="GntR ligand-binding domain-like"/>
    <property type="match status" value="1"/>
</dbReference>
<evidence type="ECO:0000313" key="6">
    <source>
        <dbReference type="Proteomes" id="UP000217005"/>
    </source>
</evidence>
<dbReference type="Proteomes" id="UP000217005">
    <property type="component" value="Unassembled WGS sequence"/>
</dbReference>
<keyword evidence="3" id="KW-0804">Transcription</keyword>
<dbReference type="SMART" id="SM00895">
    <property type="entry name" value="FCD"/>
    <property type="match status" value="1"/>
</dbReference>
<dbReference type="AlphaFoldDB" id="A0A261RUX0"/>
<keyword evidence="1" id="KW-0805">Transcription regulation</keyword>
<dbReference type="Pfam" id="PF00392">
    <property type="entry name" value="GntR"/>
    <property type="match status" value="1"/>
</dbReference>
<dbReference type="SMART" id="SM00345">
    <property type="entry name" value="HTH_GNTR"/>
    <property type="match status" value="1"/>
</dbReference>
<dbReference type="PANTHER" id="PTHR43537:SF5">
    <property type="entry name" value="UXU OPERON TRANSCRIPTIONAL REGULATOR"/>
    <property type="match status" value="1"/>
</dbReference>
<dbReference type="Gene3D" id="1.20.120.530">
    <property type="entry name" value="GntR ligand-binding domain-like"/>
    <property type="match status" value="1"/>
</dbReference>
<dbReference type="RefSeq" id="WP_094828616.1">
    <property type="nucleotide sequence ID" value="NZ_NEVL01000006.1"/>
</dbReference>
<dbReference type="InterPro" id="IPR036390">
    <property type="entry name" value="WH_DNA-bd_sf"/>
</dbReference>
<evidence type="ECO:0000259" key="4">
    <source>
        <dbReference type="PROSITE" id="PS50949"/>
    </source>
</evidence>
<dbReference type="PANTHER" id="PTHR43537">
    <property type="entry name" value="TRANSCRIPTIONAL REGULATOR, GNTR FAMILY"/>
    <property type="match status" value="1"/>
</dbReference>
<keyword evidence="2" id="KW-0238">DNA-binding</keyword>
<evidence type="ECO:0000256" key="1">
    <source>
        <dbReference type="ARBA" id="ARBA00023015"/>
    </source>
</evidence>
<reference evidence="5 6" key="1">
    <citation type="submission" date="2017-05" db="EMBL/GenBank/DDBJ databases">
        <title>Complete and WGS of Bordetella genogroups.</title>
        <authorList>
            <person name="Spilker T."/>
            <person name="LiPuma J."/>
        </authorList>
    </citation>
    <scope>NUCLEOTIDE SEQUENCE [LARGE SCALE GENOMIC DNA]</scope>
    <source>
        <strain evidence="5 6">AU17610</strain>
    </source>
</reference>
<dbReference type="InterPro" id="IPR036388">
    <property type="entry name" value="WH-like_DNA-bd_sf"/>
</dbReference>
<evidence type="ECO:0000256" key="3">
    <source>
        <dbReference type="ARBA" id="ARBA00023163"/>
    </source>
</evidence>
<dbReference type="OrthoDB" id="5296437at2"/>
<dbReference type="GO" id="GO:0003700">
    <property type="term" value="F:DNA-binding transcription factor activity"/>
    <property type="evidence" value="ECO:0007669"/>
    <property type="project" value="InterPro"/>
</dbReference>
<dbReference type="SUPFAM" id="SSF46785">
    <property type="entry name" value="Winged helix' DNA-binding domain"/>
    <property type="match status" value="1"/>
</dbReference>
<dbReference type="PROSITE" id="PS50949">
    <property type="entry name" value="HTH_GNTR"/>
    <property type="match status" value="1"/>
</dbReference>